<dbReference type="Proteomes" id="UP000826271">
    <property type="component" value="Unassembled WGS sequence"/>
</dbReference>
<dbReference type="AlphaFoldDB" id="A0AAV6Y394"/>
<reference evidence="1" key="1">
    <citation type="submission" date="2019-10" db="EMBL/GenBank/DDBJ databases">
        <authorList>
            <person name="Zhang R."/>
            <person name="Pan Y."/>
            <person name="Wang J."/>
            <person name="Ma R."/>
            <person name="Yu S."/>
        </authorList>
    </citation>
    <scope>NUCLEOTIDE SEQUENCE</scope>
    <source>
        <strain evidence="1">LA-IB0</strain>
        <tissue evidence="1">Leaf</tissue>
    </source>
</reference>
<dbReference type="Gene3D" id="3.90.550.50">
    <property type="match status" value="1"/>
</dbReference>
<dbReference type="FunFam" id="3.90.550.50:FF:000061">
    <property type="entry name" value="AT4g00300 protein"/>
    <property type="match status" value="1"/>
</dbReference>
<evidence type="ECO:0000313" key="2">
    <source>
        <dbReference type="Proteomes" id="UP000826271"/>
    </source>
</evidence>
<sequence length="474" mass="54349">MKVSGSLPRTLLIATAVLYLVLIFLPNQYSNSPVFDFFTPYLKTSQFSQTTSTTDHTIPKSTYSQTNLNHLVFGLVGSENAWHHRKAYIESWWRPNITKGFIFLDKPPSDSLLPWSSSSPPYRISDDLTKLLKKVRITPKRIIHAIMEVFREVDDHKNLRWLVMGDEDSIFFIDNIVDVLATYDHTKYYYIGGHSEYILSNFWFSFRQGFGGAGIILSYPLAKALAEDMENCLIRYKRINSADKTTGYCVADIGVNLTPLKGMHQMDLRGDISGFLSSHPNSPLMSLHHFDMAEPIFPSMDRYDSTRHLMTAAAADQSRMLQQTICHHRQNKWTFSISWGYSAHIYERIMPRSVLQCPIETFKTWTENPAPPHYMFNTRRPSSDPCEAPHEFFFHSIERTGEIVTSYNRAWPRGLPACSLTGNYSAHYISKIIVFSPPTKRVELDRSECCDVVRVDGSNAEVKLRKCVIDEIIA</sequence>
<dbReference type="Pfam" id="PF04646">
    <property type="entry name" value="DUF604"/>
    <property type="match status" value="1"/>
</dbReference>
<organism evidence="1 2">
    <name type="scientific">Buddleja alternifolia</name>
    <dbReference type="NCBI Taxonomy" id="168488"/>
    <lineage>
        <taxon>Eukaryota</taxon>
        <taxon>Viridiplantae</taxon>
        <taxon>Streptophyta</taxon>
        <taxon>Embryophyta</taxon>
        <taxon>Tracheophyta</taxon>
        <taxon>Spermatophyta</taxon>
        <taxon>Magnoliopsida</taxon>
        <taxon>eudicotyledons</taxon>
        <taxon>Gunneridae</taxon>
        <taxon>Pentapetalae</taxon>
        <taxon>asterids</taxon>
        <taxon>lamiids</taxon>
        <taxon>Lamiales</taxon>
        <taxon>Scrophulariaceae</taxon>
        <taxon>Buddlejeae</taxon>
        <taxon>Buddleja</taxon>
    </lineage>
</organism>
<accession>A0AAV6Y394</accession>
<dbReference type="InterPro" id="IPR006740">
    <property type="entry name" value="DUF604"/>
</dbReference>
<keyword evidence="2" id="KW-1185">Reference proteome</keyword>
<gene>
    <name evidence="1" type="ORF">BUALT_Bualt02G0179900</name>
</gene>
<protein>
    <submittedName>
        <fullName evidence="1">Uncharacterized protein</fullName>
    </submittedName>
</protein>
<dbReference type="EMBL" id="WHWC01000002">
    <property type="protein sequence ID" value="KAG8388963.1"/>
    <property type="molecule type" value="Genomic_DNA"/>
</dbReference>
<name>A0AAV6Y394_9LAMI</name>
<comment type="caution">
    <text evidence="1">The sequence shown here is derived from an EMBL/GenBank/DDBJ whole genome shotgun (WGS) entry which is preliminary data.</text>
</comment>
<evidence type="ECO:0000313" key="1">
    <source>
        <dbReference type="EMBL" id="KAG8388963.1"/>
    </source>
</evidence>
<dbReference type="PANTHER" id="PTHR10811">
    <property type="entry name" value="FRINGE-RELATED"/>
    <property type="match status" value="1"/>
</dbReference>
<proteinExistence type="predicted"/>